<feature type="transmembrane region" description="Helical" evidence="8">
    <location>
        <begin position="120"/>
        <end position="140"/>
    </location>
</feature>
<protein>
    <submittedName>
        <fullName evidence="10">Dolichyl-phosphate-mannose-protein mannosyltransferase</fullName>
    </submittedName>
</protein>
<evidence type="ECO:0000256" key="2">
    <source>
        <dbReference type="ARBA" id="ARBA00022475"/>
    </source>
</evidence>
<dbReference type="GO" id="GO:0009103">
    <property type="term" value="P:lipopolysaccharide biosynthetic process"/>
    <property type="evidence" value="ECO:0007669"/>
    <property type="project" value="UniProtKB-ARBA"/>
</dbReference>
<dbReference type="PANTHER" id="PTHR33908:SF3">
    <property type="entry name" value="UNDECAPRENYL PHOSPHATE-ALPHA-4-AMINO-4-DEOXY-L-ARABINOSE ARABINOSYL TRANSFERASE"/>
    <property type="match status" value="1"/>
</dbReference>
<feature type="transmembrane region" description="Helical" evidence="8">
    <location>
        <begin position="174"/>
        <end position="207"/>
    </location>
</feature>
<proteinExistence type="predicted"/>
<feature type="transmembrane region" description="Helical" evidence="8">
    <location>
        <begin position="337"/>
        <end position="356"/>
    </location>
</feature>
<reference evidence="10 11" key="1">
    <citation type="submission" date="2015-11" db="EMBL/GenBank/DDBJ databases">
        <title>Genomic analysis of 38 Legionella species identifies large and diverse effector repertoires.</title>
        <authorList>
            <person name="Burstein D."/>
            <person name="Amaro F."/>
            <person name="Zusman T."/>
            <person name="Lifshitz Z."/>
            <person name="Cohen O."/>
            <person name="Gilbert J.A."/>
            <person name="Pupko T."/>
            <person name="Shuman H.A."/>
            <person name="Segal G."/>
        </authorList>
    </citation>
    <scope>NUCLEOTIDE SEQUENCE [LARGE SCALE GENOMIC DNA]</scope>
    <source>
        <strain evidence="10 11">WIGA</strain>
    </source>
</reference>
<keyword evidence="2" id="KW-1003">Cell membrane</keyword>
<evidence type="ECO:0000256" key="5">
    <source>
        <dbReference type="ARBA" id="ARBA00022692"/>
    </source>
</evidence>
<evidence type="ECO:0000313" key="11">
    <source>
        <dbReference type="Proteomes" id="UP000054695"/>
    </source>
</evidence>
<keyword evidence="4 10" id="KW-0808">Transferase</keyword>
<evidence type="ECO:0000256" key="4">
    <source>
        <dbReference type="ARBA" id="ARBA00022679"/>
    </source>
</evidence>
<keyword evidence="5 8" id="KW-0812">Transmembrane</keyword>
<comment type="caution">
    <text evidence="10">The sequence shown here is derived from an EMBL/GenBank/DDBJ whole genome shotgun (WGS) entry which is preliminary data.</text>
</comment>
<feature type="domain" description="ArnT-like N-terminal" evidence="9">
    <location>
        <begin position="44"/>
        <end position="249"/>
    </location>
</feature>
<dbReference type="EMBL" id="LNXU01000032">
    <property type="protein sequence ID" value="KTC70886.1"/>
    <property type="molecule type" value="Genomic_DNA"/>
</dbReference>
<accession>A0A0W0RIK0</accession>
<dbReference type="PANTHER" id="PTHR33908">
    <property type="entry name" value="MANNOSYLTRANSFERASE YKCB-RELATED"/>
    <property type="match status" value="1"/>
</dbReference>
<evidence type="ECO:0000256" key="6">
    <source>
        <dbReference type="ARBA" id="ARBA00022989"/>
    </source>
</evidence>
<evidence type="ECO:0000259" key="9">
    <source>
        <dbReference type="Pfam" id="PF02366"/>
    </source>
</evidence>
<dbReference type="RefSeq" id="WP_235810546.1">
    <property type="nucleotide sequence ID" value="NZ_CAAAIY010000005.1"/>
</dbReference>
<evidence type="ECO:0000256" key="8">
    <source>
        <dbReference type="SAM" id="Phobius"/>
    </source>
</evidence>
<dbReference type="PATRIC" id="fig|447.4.peg.2617"/>
<evidence type="ECO:0000313" key="10">
    <source>
        <dbReference type="EMBL" id="KTC70886.1"/>
    </source>
</evidence>
<dbReference type="Proteomes" id="UP000054695">
    <property type="component" value="Unassembled WGS sequence"/>
</dbReference>
<dbReference type="GO" id="GO:0005886">
    <property type="term" value="C:plasma membrane"/>
    <property type="evidence" value="ECO:0007669"/>
    <property type="project" value="UniProtKB-SubCell"/>
</dbReference>
<keyword evidence="7 8" id="KW-0472">Membrane</keyword>
<keyword evidence="11" id="KW-1185">Reference proteome</keyword>
<feature type="transmembrane region" description="Helical" evidence="8">
    <location>
        <begin position="219"/>
        <end position="237"/>
    </location>
</feature>
<gene>
    <name evidence="10" type="ORF">Lboz_2463</name>
</gene>
<keyword evidence="3 10" id="KW-0328">Glycosyltransferase</keyword>
<feature type="transmembrane region" description="Helical" evidence="8">
    <location>
        <begin position="20"/>
        <end position="41"/>
    </location>
</feature>
<dbReference type="GO" id="GO:0000030">
    <property type="term" value="F:mannosyltransferase activity"/>
    <property type="evidence" value="ECO:0007669"/>
    <property type="project" value="InterPro"/>
</dbReference>
<dbReference type="GO" id="GO:0016763">
    <property type="term" value="F:pentosyltransferase activity"/>
    <property type="evidence" value="ECO:0007669"/>
    <property type="project" value="TreeGrafter"/>
</dbReference>
<sequence length="514" mass="59360">MRSVLNIEHDKQLNRQFFKNARFALIFLLICRIISMCFIPLNDVSEARYGEIARKMLETGDWVTPLHDYGVPFWAKPPLSTWLSAFSMKLLGINEFAVRLPGLLLSLATLWLIWSLTKKHSGSVIAMITIVVLAGTLDFFVDAGTVMTDPSLVFCITLVLVAFWRAIVDGSKLWSYVFFIGLGLGLLAKGPVAVVLSGMPIFFWVLLRNQWRNLWERLPWIKGVLLMLIIALPWYIWAEIRTPGFLNYFIVGENLNRFLKPGWTGDKYGYAHQELWGMIWVYAMIGIFPWCLLGAAWFIKYRHNPRKVFIDNDGWLSFFFLCTVIPLFFFTFSRNIIYTYIFPSLPAFSVFFIEYWQRVGAVAKAKQLITGLSIIVGVFALGITLAFNMAPKAVSKTEKSVVAAWLKQRPVPGSYLIYWDFKVEFSAQFYSRGRGKFAFHNEDLCTLLDNNRENYLAIRPQDTHEVAPDLFSKMLFIQRVYSGDRPYLLMRIPVFVKNFCRKEYVRSGVNQPEK</sequence>
<feature type="transmembrane region" description="Helical" evidence="8">
    <location>
        <begin position="96"/>
        <end position="114"/>
    </location>
</feature>
<evidence type="ECO:0000256" key="7">
    <source>
        <dbReference type="ARBA" id="ARBA00023136"/>
    </source>
</evidence>
<feature type="transmembrane region" description="Helical" evidence="8">
    <location>
        <begin position="368"/>
        <end position="390"/>
    </location>
</feature>
<comment type="subcellular location">
    <subcellularLocation>
        <location evidence="1">Cell membrane</location>
        <topology evidence="1">Multi-pass membrane protein</topology>
    </subcellularLocation>
</comment>
<name>A0A0W0RIK0_LEGBO</name>
<dbReference type="Pfam" id="PF02366">
    <property type="entry name" value="PMT"/>
    <property type="match status" value="1"/>
</dbReference>
<dbReference type="STRING" id="447.Lboz_2463"/>
<organism evidence="10 11">
    <name type="scientific">Legionella bozemanae</name>
    <name type="common">Fluoribacter bozemanae</name>
    <dbReference type="NCBI Taxonomy" id="447"/>
    <lineage>
        <taxon>Bacteria</taxon>
        <taxon>Pseudomonadati</taxon>
        <taxon>Pseudomonadota</taxon>
        <taxon>Gammaproteobacteria</taxon>
        <taxon>Legionellales</taxon>
        <taxon>Legionellaceae</taxon>
        <taxon>Legionella</taxon>
    </lineage>
</organism>
<dbReference type="GO" id="GO:0010041">
    <property type="term" value="P:response to iron(III) ion"/>
    <property type="evidence" value="ECO:0007669"/>
    <property type="project" value="TreeGrafter"/>
</dbReference>
<dbReference type="AlphaFoldDB" id="A0A0W0RIK0"/>
<feature type="transmembrane region" description="Helical" evidence="8">
    <location>
        <begin position="279"/>
        <end position="301"/>
    </location>
</feature>
<feature type="transmembrane region" description="Helical" evidence="8">
    <location>
        <begin position="313"/>
        <end position="331"/>
    </location>
</feature>
<dbReference type="GO" id="GO:0006493">
    <property type="term" value="P:protein O-linked glycosylation"/>
    <property type="evidence" value="ECO:0007669"/>
    <property type="project" value="InterPro"/>
</dbReference>
<feature type="transmembrane region" description="Helical" evidence="8">
    <location>
        <begin position="152"/>
        <end position="168"/>
    </location>
</feature>
<evidence type="ECO:0000256" key="3">
    <source>
        <dbReference type="ARBA" id="ARBA00022676"/>
    </source>
</evidence>
<dbReference type="InterPro" id="IPR003342">
    <property type="entry name" value="ArnT-like_N"/>
</dbReference>
<evidence type="ECO:0000256" key="1">
    <source>
        <dbReference type="ARBA" id="ARBA00004651"/>
    </source>
</evidence>
<keyword evidence="6 8" id="KW-1133">Transmembrane helix</keyword>
<dbReference type="InterPro" id="IPR050297">
    <property type="entry name" value="LipidA_mod_glycosyltrf_83"/>
</dbReference>